<feature type="domain" description="Cytochrome b561 bacterial/Ni-hydrogenase" evidence="7">
    <location>
        <begin position="11"/>
        <end position="180"/>
    </location>
</feature>
<dbReference type="InterPro" id="IPR016174">
    <property type="entry name" value="Di-haem_cyt_TM"/>
</dbReference>
<dbReference type="AlphaFoldDB" id="A0A3E0H9B8"/>
<name>A0A3E0H9B8_9GAMM</name>
<evidence type="ECO:0000256" key="2">
    <source>
        <dbReference type="ARBA" id="ARBA00022475"/>
    </source>
</evidence>
<dbReference type="RefSeq" id="WP_220375685.1">
    <property type="nucleotide sequence ID" value="NZ_QUNR01000001.1"/>
</dbReference>
<feature type="transmembrane region" description="Helical" evidence="6">
    <location>
        <begin position="151"/>
        <end position="168"/>
    </location>
</feature>
<organism evidence="8 9">
    <name type="scientific">Paraperlucidibaca baekdonensis</name>
    <dbReference type="NCBI Taxonomy" id="748120"/>
    <lineage>
        <taxon>Bacteria</taxon>
        <taxon>Pseudomonadati</taxon>
        <taxon>Pseudomonadota</taxon>
        <taxon>Gammaproteobacteria</taxon>
        <taxon>Moraxellales</taxon>
        <taxon>Moraxellaceae</taxon>
        <taxon>Paraperlucidibaca</taxon>
    </lineage>
</organism>
<dbReference type="GO" id="GO:0005886">
    <property type="term" value="C:plasma membrane"/>
    <property type="evidence" value="ECO:0007669"/>
    <property type="project" value="UniProtKB-SubCell"/>
</dbReference>
<evidence type="ECO:0000256" key="1">
    <source>
        <dbReference type="ARBA" id="ARBA00004651"/>
    </source>
</evidence>
<accession>A0A3E0H9B8</accession>
<proteinExistence type="predicted"/>
<evidence type="ECO:0000313" key="9">
    <source>
        <dbReference type="Proteomes" id="UP000256774"/>
    </source>
</evidence>
<evidence type="ECO:0000256" key="4">
    <source>
        <dbReference type="ARBA" id="ARBA00022989"/>
    </source>
</evidence>
<dbReference type="PANTHER" id="PTHR30485">
    <property type="entry name" value="NI/FE-HYDROGENASE 1 B-TYPE CYTOCHROME SUBUNIT"/>
    <property type="match status" value="1"/>
</dbReference>
<dbReference type="InterPro" id="IPR051542">
    <property type="entry name" value="Hydrogenase_cytochrome"/>
</dbReference>
<evidence type="ECO:0000259" key="7">
    <source>
        <dbReference type="Pfam" id="PF01292"/>
    </source>
</evidence>
<dbReference type="EMBL" id="QUNR01000001">
    <property type="protein sequence ID" value="REH40301.1"/>
    <property type="molecule type" value="Genomic_DNA"/>
</dbReference>
<keyword evidence="9" id="KW-1185">Reference proteome</keyword>
<dbReference type="GO" id="GO:0009055">
    <property type="term" value="F:electron transfer activity"/>
    <property type="evidence" value="ECO:0007669"/>
    <property type="project" value="InterPro"/>
</dbReference>
<evidence type="ECO:0000313" key="8">
    <source>
        <dbReference type="EMBL" id="REH40301.1"/>
    </source>
</evidence>
<keyword evidence="2" id="KW-1003">Cell membrane</keyword>
<dbReference type="SUPFAM" id="SSF81342">
    <property type="entry name" value="Transmembrane di-heme cytochromes"/>
    <property type="match status" value="1"/>
</dbReference>
<evidence type="ECO:0000256" key="6">
    <source>
        <dbReference type="SAM" id="Phobius"/>
    </source>
</evidence>
<keyword evidence="3 6" id="KW-0812">Transmembrane</keyword>
<feature type="transmembrane region" description="Helical" evidence="6">
    <location>
        <begin position="47"/>
        <end position="69"/>
    </location>
</feature>
<evidence type="ECO:0000256" key="5">
    <source>
        <dbReference type="ARBA" id="ARBA00023136"/>
    </source>
</evidence>
<dbReference type="GO" id="GO:0022904">
    <property type="term" value="P:respiratory electron transport chain"/>
    <property type="evidence" value="ECO:0007669"/>
    <property type="project" value="InterPro"/>
</dbReference>
<gene>
    <name evidence="8" type="ORF">DFR26_0501</name>
</gene>
<dbReference type="Proteomes" id="UP000256774">
    <property type="component" value="Unassembled WGS sequence"/>
</dbReference>
<dbReference type="GO" id="GO:0020037">
    <property type="term" value="F:heme binding"/>
    <property type="evidence" value="ECO:0007669"/>
    <property type="project" value="TreeGrafter"/>
</dbReference>
<keyword evidence="5 6" id="KW-0472">Membrane</keyword>
<comment type="subcellular location">
    <subcellularLocation>
        <location evidence="1">Cell membrane</location>
        <topology evidence="1">Multi-pass membrane protein</topology>
    </subcellularLocation>
</comment>
<dbReference type="Gene3D" id="1.20.950.20">
    <property type="entry name" value="Transmembrane di-heme cytochromes, Chain C"/>
    <property type="match status" value="1"/>
</dbReference>
<evidence type="ECO:0000256" key="3">
    <source>
        <dbReference type="ARBA" id="ARBA00022692"/>
    </source>
</evidence>
<reference evidence="8 9" key="1">
    <citation type="submission" date="2018-08" db="EMBL/GenBank/DDBJ databases">
        <title>Genomic Encyclopedia of Type Strains, Phase IV (KMG-IV): sequencing the most valuable type-strain genomes for metagenomic binning, comparative biology and taxonomic classification.</title>
        <authorList>
            <person name="Goeker M."/>
        </authorList>
    </citation>
    <scope>NUCLEOTIDE SEQUENCE [LARGE SCALE GENOMIC DNA]</scope>
    <source>
        <strain evidence="8 9">DSM 26022</strain>
    </source>
</reference>
<keyword evidence="4 6" id="KW-1133">Transmembrane helix</keyword>
<comment type="caution">
    <text evidence="8">The sequence shown here is derived from an EMBL/GenBank/DDBJ whole genome shotgun (WGS) entry which is preliminary data.</text>
</comment>
<feature type="transmembrane region" description="Helical" evidence="6">
    <location>
        <begin position="21"/>
        <end position="41"/>
    </location>
</feature>
<dbReference type="Pfam" id="PF01292">
    <property type="entry name" value="Ni_hydr_CYTB"/>
    <property type="match status" value="1"/>
</dbReference>
<dbReference type="InterPro" id="IPR011577">
    <property type="entry name" value="Cyt_b561_bac/Ni-Hgenase"/>
</dbReference>
<protein>
    <submittedName>
        <fullName evidence="8">Cytochrome b</fullName>
    </submittedName>
</protein>
<sequence length="228" mass="24398">MLRRPASAPLVWDLPTRLGHWLLVLLVTGSLVTGQLAGSWIEWHGYSGLGIIWLLSFRLAWGVLGSTYARFLQFFPSPARLRLFFRGQWYGLGHSPLAALSVLALLAVLLVQAGAGLFSADDTGFAGPLRALASAAWAERLSGWHRLSANAVYGVIALHVAAIAWYRYRGKSLTAAMIDGYAREGDGESACGGGVSVFLLACALASMLTYAASGLWIVPEPVVATPAW</sequence>
<feature type="transmembrane region" description="Helical" evidence="6">
    <location>
        <begin position="89"/>
        <end position="111"/>
    </location>
</feature>
<dbReference type="PANTHER" id="PTHR30485:SF2">
    <property type="entry name" value="BLL0597 PROTEIN"/>
    <property type="match status" value="1"/>
</dbReference>
<feature type="transmembrane region" description="Helical" evidence="6">
    <location>
        <begin position="189"/>
        <end position="218"/>
    </location>
</feature>